<dbReference type="NCBIfam" id="TIGR01340">
    <property type="entry name" value="aconitase_mito"/>
    <property type="match status" value="1"/>
</dbReference>
<dbReference type="GO" id="GO:0005829">
    <property type="term" value="C:cytosol"/>
    <property type="evidence" value="ECO:0007669"/>
    <property type="project" value="TreeGrafter"/>
</dbReference>
<name>A0AAF0Y9A5_9TREE</name>
<dbReference type="InterPro" id="IPR003734">
    <property type="entry name" value="DUF155"/>
</dbReference>
<evidence type="ECO:0000313" key="14">
    <source>
        <dbReference type="Proteomes" id="UP000827549"/>
    </source>
</evidence>
<dbReference type="InterPro" id="IPR015932">
    <property type="entry name" value="Aconitase_dom2"/>
</dbReference>
<dbReference type="Pfam" id="PF00330">
    <property type="entry name" value="Aconitase"/>
    <property type="match status" value="1"/>
</dbReference>
<dbReference type="Gene3D" id="3.40.1060.10">
    <property type="entry name" value="Aconitase, Domain 2"/>
    <property type="match status" value="1"/>
</dbReference>
<dbReference type="Gene3D" id="3.20.19.10">
    <property type="entry name" value="Aconitase, domain 4"/>
    <property type="match status" value="1"/>
</dbReference>
<feature type="transmembrane region" description="Helical" evidence="9">
    <location>
        <begin position="1188"/>
        <end position="1211"/>
    </location>
</feature>
<dbReference type="InterPro" id="IPR050926">
    <property type="entry name" value="Aconitase/IPM_isomerase"/>
</dbReference>
<keyword evidence="7" id="KW-0456">Lyase</keyword>
<dbReference type="PANTHER" id="PTHR43160:SF2">
    <property type="entry name" value="HOMOCITRATE DEHYDRATASE, MITOCHONDRIAL"/>
    <property type="match status" value="1"/>
</dbReference>
<evidence type="ECO:0000313" key="13">
    <source>
        <dbReference type="EMBL" id="WOO82267.1"/>
    </source>
</evidence>
<evidence type="ECO:0000256" key="1">
    <source>
        <dbReference type="ARBA" id="ARBA00004173"/>
    </source>
</evidence>
<dbReference type="PRINTS" id="PR00415">
    <property type="entry name" value="ACONITASE"/>
</dbReference>
<protein>
    <submittedName>
        <fullName evidence="13">Homocitrate dehydratase, mitochondrial</fullName>
    </submittedName>
</protein>
<dbReference type="InterPro" id="IPR015931">
    <property type="entry name" value="Acnase/IPM_dHydase_lsu_aba_1/3"/>
</dbReference>
<dbReference type="Gene3D" id="3.30.499.10">
    <property type="entry name" value="Aconitase, domain 3"/>
    <property type="match status" value="2"/>
</dbReference>
<dbReference type="SUPFAM" id="SSF53732">
    <property type="entry name" value="Aconitase iron-sulfur domain"/>
    <property type="match status" value="1"/>
</dbReference>
<dbReference type="InterPro" id="IPR015928">
    <property type="entry name" value="Aconitase/3IPM_dehydase_swvl"/>
</dbReference>
<keyword evidence="4" id="KW-0408">Iron</keyword>
<organism evidence="13 14">
    <name type="scientific">Vanrija pseudolonga</name>
    <dbReference type="NCBI Taxonomy" id="143232"/>
    <lineage>
        <taxon>Eukaryota</taxon>
        <taxon>Fungi</taxon>
        <taxon>Dikarya</taxon>
        <taxon>Basidiomycota</taxon>
        <taxon>Agaricomycotina</taxon>
        <taxon>Tremellomycetes</taxon>
        <taxon>Trichosporonales</taxon>
        <taxon>Trichosporonaceae</taxon>
        <taxon>Vanrija</taxon>
    </lineage>
</organism>
<evidence type="ECO:0000256" key="6">
    <source>
        <dbReference type="ARBA" id="ARBA00023128"/>
    </source>
</evidence>
<dbReference type="FunFam" id="3.30.499.10:FF:000003">
    <property type="entry name" value="Aconitate hydratase, mitochondrial"/>
    <property type="match status" value="1"/>
</dbReference>
<dbReference type="PROSITE" id="PS01244">
    <property type="entry name" value="ACONITASE_2"/>
    <property type="match status" value="1"/>
</dbReference>
<dbReference type="GeneID" id="87808991"/>
<keyword evidence="9" id="KW-0472">Membrane</keyword>
<keyword evidence="3" id="KW-0809">Transit peptide</keyword>
<evidence type="ECO:0000256" key="2">
    <source>
        <dbReference type="ARBA" id="ARBA00022723"/>
    </source>
</evidence>
<dbReference type="InterPro" id="IPR006248">
    <property type="entry name" value="Aconitase_mito-like"/>
</dbReference>
<dbReference type="NCBIfam" id="NF005558">
    <property type="entry name" value="PRK07229.1"/>
    <property type="match status" value="1"/>
</dbReference>
<comment type="subcellular location">
    <subcellularLocation>
        <location evidence="1">Mitochondrion</location>
    </subcellularLocation>
</comment>
<keyword evidence="14" id="KW-1185">Reference proteome</keyword>
<dbReference type="AlphaFoldDB" id="A0AAF0Y9A5"/>
<sequence>MLVQRSRALGPMMARRGLATPSSVPVKDFPSITPPYPRLLKTLDEVRTVLPKDRKLTLAEKILYSHLRNPEESLGGGGQIRGERYLKLRPDRVAMQDASAQMALLQFMTCRLPDTAVPASIHCDHLIQAQTGAASDLPRSIEQNKEVFDFLESAAKKYGIEFWKPGSGIIHQIVLENYAAPGLLMLGTDSHTPNAGGLGMLAIGVGGADAVDALTDTPWELKAPLITGIKLTGNLQGWATPKDLILHLAGKLTVRGGTGRILEYFGPGVTAQSCTGLATIANMGAEVGATTSTFPYSDNMRQYLHATYRGPVADAADAAAKQGFLSADEGAEYDEVIEVNLSELEPTLNGPFTPDLATPLSKFSEFIKENNYPVTLSAAAIGSCTNSSYEDMSRVASIAEQAKEAGLKSKVPFLVTPGSEMIRATIERDGLQGRLEDVGATVLANACGPCIGQWKRDDHQGEDNAILTSFNRNFKARNDGNLKTLNFLASPELVTAFAFAGDLNFNPTTDSIDTPNGPFKFKAPSGDRLPPIGYTAGDLSFAPTPSPKPVPETEIAISPSSTRLEILEPFDSVFAAGPTELPELTCLLRVRGKCTTDHISAAGPWLKYKGHLSNISENTLMTAVNDEGGQINVARDAQGEDTIPHIMQRYKARNEPWMLVVDDNYGEGSAREHAALQPRFYGCGLIVARSFARIHETNLKKQGVLPLWFADKADYSKISAGDKVQTEGLKELLAGTSPDGQIRLKVTKPSGEVVTIETTNTMSADQLNWLRAGSALNFIELKVLPTQPEHPTIPEEEDEENEPLQRIAEDTGDGEGVEVEFYTPLAQIPAGSARRDAIKLTKSEKAKLPRVTAYCTAASYNLPGLQAYLAAKPASYRTHPRVFDTECLHTPYLPPPTSASALNRSPAIKPVQPAALLPVPEGNLLNLDDDDTVSYSPARVPARNDATKRKTGFARRPGGGGNRWQNGDEATDKNDETDDEDWEEEEWVPDVFLFEYGTVVIWGMTEKEEKAFLRSIKKFEIERLSSEDIEMEDLNFYYADYSRIYNDVITLRKGSSYMTKLSLSHALSQSVKISLFEELISATIEQTKDIPKTLSETGKIGLPRSEIMKHIGNLFILRININLVGSILDSPEFFWTFPDLEPLYNACRSYLEIGQRVELLNGRVEVLQDMLMLLKESVNSSHGEHLEAIVIALIGIEIILGLVTILVDLSLA</sequence>
<feature type="region of interest" description="Disordered" evidence="8">
    <location>
        <begin position="927"/>
        <end position="984"/>
    </location>
</feature>
<dbReference type="GO" id="GO:0046872">
    <property type="term" value="F:metal ion binding"/>
    <property type="evidence" value="ECO:0007669"/>
    <property type="project" value="UniProtKB-KW"/>
</dbReference>
<feature type="domain" description="Aconitase/3-isopropylmalate dehydratase large subunit alpha/beta/alpha" evidence="10">
    <location>
        <begin position="60"/>
        <end position="501"/>
    </location>
</feature>
<accession>A0AAF0Y9A5</accession>
<dbReference type="Proteomes" id="UP000827549">
    <property type="component" value="Chromosome 4"/>
</dbReference>
<dbReference type="GO" id="GO:0003994">
    <property type="term" value="F:aconitate hydratase activity"/>
    <property type="evidence" value="ECO:0007669"/>
    <property type="project" value="InterPro"/>
</dbReference>
<dbReference type="FunFam" id="3.40.1060.10:FF:000001">
    <property type="entry name" value="Aconitate hydratase, mitochondrial"/>
    <property type="match status" value="1"/>
</dbReference>
<dbReference type="GO" id="GO:0051539">
    <property type="term" value="F:4 iron, 4 sulfur cluster binding"/>
    <property type="evidence" value="ECO:0007669"/>
    <property type="project" value="InterPro"/>
</dbReference>
<evidence type="ECO:0000259" key="10">
    <source>
        <dbReference type="Pfam" id="PF00330"/>
    </source>
</evidence>
<reference evidence="13" key="1">
    <citation type="submission" date="2023-10" db="EMBL/GenBank/DDBJ databases">
        <authorList>
            <person name="Noh H."/>
        </authorList>
    </citation>
    <scope>NUCLEOTIDE SEQUENCE</scope>
    <source>
        <strain evidence="13">DUCC4014</strain>
    </source>
</reference>
<feature type="domain" description="DUF155" evidence="12">
    <location>
        <begin position="991"/>
        <end position="1161"/>
    </location>
</feature>
<dbReference type="InterPro" id="IPR001030">
    <property type="entry name" value="Acoase/IPM_deHydtase_lsu_aba"/>
</dbReference>
<dbReference type="InterPro" id="IPR036008">
    <property type="entry name" value="Aconitase_4Fe-4S_dom"/>
</dbReference>
<dbReference type="GO" id="GO:0005739">
    <property type="term" value="C:mitochondrion"/>
    <property type="evidence" value="ECO:0007669"/>
    <property type="project" value="UniProtKB-SubCell"/>
</dbReference>
<feature type="compositionally biased region" description="Acidic residues" evidence="8">
    <location>
        <begin position="975"/>
        <end position="984"/>
    </location>
</feature>
<keyword evidence="9" id="KW-0812">Transmembrane</keyword>
<dbReference type="SUPFAM" id="SSF52016">
    <property type="entry name" value="LeuD/IlvD-like"/>
    <property type="match status" value="1"/>
</dbReference>
<dbReference type="GO" id="GO:0006099">
    <property type="term" value="P:tricarboxylic acid cycle"/>
    <property type="evidence" value="ECO:0007669"/>
    <property type="project" value="InterPro"/>
</dbReference>
<gene>
    <name evidence="13" type="primary">SPBP4H10.15</name>
    <name evidence="13" type="ORF">LOC62_04G005763</name>
</gene>
<dbReference type="FunFam" id="3.20.19.10:FF:000002">
    <property type="entry name" value="Aconitate hydratase, mitochondrial"/>
    <property type="match status" value="1"/>
</dbReference>
<evidence type="ECO:0000256" key="5">
    <source>
        <dbReference type="ARBA" id="ARBA00023014"/>
    </source>
</evidence>
<evidence type="ECO:0000259" key="11">
    <source>
        <dbReference type="Pfam" id="PF00694"/>
    </source>
</evidence>
<feature type="domain" description="Aconitase A/isopropylmalate dehydratase small subunit swivel" evidence="11">
    <location>
        <begin position="587"/>
        <end position="711"/>
    </location>
</feature>
<proteinExistence type="predicted"/>
<dbReference type="Pfam" id="PF00694">
    <property type="entry name" value="Aconitase_C"/>
    <property type="match status" value="1"/>
</dbReference>
<keyword evidence="9" id="KW-1133">Transmembrane helix</keyword>
<evidence type="ECO:0000256" key="7">
    <source>
        <dbReference type="ARBA" id="ARBA00023239"/>
    </source>
</evidence>
<dbReference type="EMBL" id="CP086717">
    <property type="protein sequence ID" value="WOO82267.1"/>
    <property type="molecule type" value="Genomic_DNA"/>
</dbReference>
<dbReference type="InterPro" id="IPR000573">
    <property type="entry name" value="AconitaseA/IPMdHydase_ssu_swvl"/>
</dbReference>
<evidence type="ECO:0000256" key="9">
    <source>
        <dbReference type="SAM" id="Phobius"/>
    </source>
</evidence>
<dbReference type="Pfam" id="PF02582">
    <property type="entry name" value="DUF155"/>
    <property type="match status" value="1"/>
</dbReference>
<dbReference type="PANTHER" id="PTHR43160">
    <property type="entry name" value="ACONITATE HYDRATASE B"/>
    <property type="match status" value="1"/>
</dbReference>
<dbReference type="RefSeq" id="XP_062628299.1">
    <property type="nucleotide sequence ID" value="XM_062772315.1"/>
</dbReference>
<evidence type="ECO:0000256" key="3">
    <source>
        <dbReference type="ARBA" id="ARBA00022946"/>
    </source>
</evidence>
<dbReference type="InterPro" id="IPR018136">
    <property type="entry name" value="Aconitase_4Fe-4S_BS"/>
</dbReference>
<keyword evidence="2" id="KW-0479">Metal-binding</keyword>
<keyword evidence="5" id="KW-0411">Iron-sulfur</keyword>
<evidence type="ECO:0000256" key="4">
    <source>
        <dbReference type="ARBA" id="ARBA00023004"/>
    </source>
</evidence>
<dbReference type="FunFam" id="3.30.499.10:FF:000004">
    <property type="entry name" value="Aconitate hydratase, mitochondrial"/>
    <property type="match status" value="1"/>
</dbReference>
<evidence type="ECO:0000256" key="8">
    <source>
        <dbReference type="SAM" id="MobiDB-lite"/>
    </source>
</evidence>
<evidence type="ECO:0000259" key="12">
    <source>
        <dbReference type="Pfam" id="PF02582"/>
    </source>
</evidence>
<keyword evidence="6" id="KW-0496">Mitochondrion</keyword>